<evidence type="ECO:0000256" key="4">
    <source>
        <dbReference type="ARBA" id="ARBA00023136"/>
    </source>
</evidence>
<dbReference type="GO" id="GO:0016020">
    <property type="term" value="C:membrane"/>
    <property type="evidence" value="ECO:0007669"/>
    <property type="project" value="UniProtKB-SubCell"/>
</dbReference>
<feature type="transmembrane region" description="Helical" evidence="5">
    <location>
        <begin position="183"/>
        <end position="204"/>
    </location>
</feature>
<feature type="transmembrane region" description="Helical" evidence="5">
    <location>
        <begin position="160"/>
        <end position="177"/>
    </location>
</feature>
<evidence type="ECO:0000259" key="6">
    <source>
        <dbReference type="PROSITE" id="PS50850"/>
    </source>
</evidence>
<accession>A0A0S4TLX8</accession>
<feature type="transmembrane region" description="Helical" evidence="5">
    <location>
        <begin position="511"/>
        <end position="537"/>
    </location>
</feature>
<feature type="transmembrane region" description="Helical" evidence="5">
    <location>
        <begin position="361"/>
        <end position="382"/>
    </location>
</feature>
<dbReference type="Proteomes" id="UP000199752">
    <property type="component" value="Chromosome 8"/>
</dbReference>
<sequence length="609" mass="68506">MIPEARLERVMPSTEILDENPTVSTECSNSEISPIASCNRYISGKENLEREGVQDDCVYKGNFLDVPNLDYDDNSSLYMKNEQENIASCISLVSMLMFSIFLCYADRIIMPSCIKSISEEFRFSKSDQGFILGLFYGGYIWTQIIGGYISDTSKLGGKGVLFFGVMFWSLCMIFTSFLSYLGIAGFIICRIFLGVGEGVSFPALNSIVGHHIPSKYSSTVISIIIASSFIGGGFAAFVTPPMILSLGWRGPFYIFGLIGVIWSIVWLFLDVKTLSWTNKPRIYEFYGIQKKNDFEIQLQDIQFKNKLSFEITPKYKANTDLFSQLSIGAEYLNKQELGKKDSSIEYDIENLKGKKNKYRQILNFAKVILLNRSIFAIIVAQYCHGWTQFGFVTWMPIYFTDVCKVNSAYLGYYTTPPWVLQAFFVIFFGFLADKLVSSSVKPIFVRKLFQSVSMFVGAGCQLSLVILNHMGLTSASYAIMVISLMFIFNTMSGGGVTVYQFDIAPEFPAVVYAIGNTFGTIAGLFSVSLTGLILNRFEVDLQVIGHELDESMLIERWKWVLAIFAIHNIIGGLLFVLFADERQISLNQQSNKNADLDLSISKDEHINEI</sequence>
<dbReference type="EMBL" id="LN877954">
    <property type="protein sequence ID" value="CUV07943.1"/>
    <property type="molecule type" value="Genomic_DNA"/>
</dbReference>
<feature type="transmembrane region" description="Helical" evidence="5">
    <location>
        <begin position="86"/>
        <end position="109"/>
    </location>
</feature>
<dbReference type="InterPro" id="IPR011701">
    <property type="entry name" value="MFS"/>
</dbReference>
<dbReference type="PANTHER" id="PTHR11662">
    <property type="entry name" value="SOLUTE CARRIER FAMILY 17"/>
    <property type="match status" value="1"/>
</dbReference>
<evidence type="ECO:0000256" key="3">
    <source>
        <dbReference type="ARBA" id="ARBA00022989"/>
    </source>
</evidence>
<dbReference type="InterPro" id="IPR036259">
    <property type="entry name" value="MFS_trans_sf"/>
</dbReference>
<organism evidence="7">
    <name type="scientific">Cryptosporidium hominis</name>
    <dbReference type="NCBI Taxonomy" id="237895"/>
    <lineage>
        <taxon>Eukaryota</taxon>
        <taxon>Sar</taxon>
        <taxon>Alveolata</taxon>
        <taxon>Apicomplexa</taxon>
        <taxon>Conoidasida</taxon>
        <taxon>Coccidia</taxon>
        <taxon>Eucoccidiorida</taxon>
        <taxon>Eimeriorina</taxon>
        <taxon>Cryptosporidiidae</taxon>
        <taxon>Cryptosporidium</taxon>
    </lineage>
</organism>
<feature type="transmembrane region" description="Helical" evidence="5">
    <location>
        <begin position="250"/>
        <end position="269"/>
    </location>
</feature>
<evidence type="ECO:0000256" key="1">
    <source>
        <dbReference type="ARBA" id="ARBA00004141"/>
    </source>
</evidence>
<feature type="domain" description="Major facilitator superfamily (MFS) profile" evidence="6">
    <location>
        <begin position="92"/>
        <end position="583"/>
    </location>
</feature>
<dbReference type="PROSITE" id="PS50850">
    <property type="entry name" value="MFS"/>
    <property type="match status" value="1"/>
</dbReference>
<dbReference type="VEuPathDB" id="CryptoDB:ChTU502y2012_405g0430"/>
<feature type="transmembrane region" description="Helical" evidence="5">
    <location>
        <begin position="448"/>
        <end position="471"/>
    </location>
</feature>
<dbReference type="VEuPathDB" id="CryptoDB:Chro.80449"/>
<keyword evidence="2 5" id="KW-0812">Transmembrane</keyword>
<feature type="transmembrane region" description="Helical" evidence="5">
    <location>
        <begin position="129"/>
        <end position="148"/>
    </location>
</feature>
<proteinExistence type="predicted"/>
<evidence type="ECO:0000256" key="5">
    <source>
        <dbReference type="SAM" id="Phobius"/>
    </source>
</evidence>
<keyword evidence="3 5" id="KW-1133">Transmembrane helix</keyword>
<dbReference type="Pfam" id="PF07690">
    <property type="entry name" value="MFS_1"/>
    <property type="match status" value="1"/>
</dbReference>
<dbReference type="VEuPathDB" id="CryptoDB:GY17_00000834"/>
<feature type="transmembrane region" description="Helical" evidence="5">
    <location>
        <begin position="216"/>
        <end position="238"/>
    </location>
</feature>
<dbReference type="PANTHER" id="PTHR11662:SF399">
    <property type="entry name" value="FI19708P1-RELATED"/>
    <property type="match status" value="1"/>
</dbReference>
<protein>
    <recommendedName>
        <fullName evidence="6">Major facilitator superfamily (MFS) profile domain-containing protein</fullName>
    </recommendedName>
</protein>
<dbReference type="VEuPathDB" id="CryptoDB:CHUDEA8_3910"/>
<name>A0A0S4TLX8_CRYHO</name>
<feature type="transmembrane region" description="Helical" evidence="5">
    <location>
        <begin position="477"/>
        <end position="499"/>
    </location>
</feature>
<keyword evidence="4 5" id="KW-0472">Membrane</keyword>
<dbReference type="AlphaFoldDB" id="A0A0S4TLX8"/>
<reference evidence="7" key="1">
    <citation type="submission" date="2015-08" db="EMBL/GenBank/DDBJ databases">
        <authorList>
            <person name="Babu N.S."/>
            <person name="Beckwith C.J."/>
            <person name="Beseler K.G."/>
            <person name="Brison A."/>
            <person name="Carone J.V."/>
            <person name="Caskin T.P."/>
            <person name="Diamond M."/>
            <person name="Durham M.E."/>
            <person name="Foxe J.M."/>
            <person name="Go M."/>
            <person name="Henderson B.A."/>
            <person name="Jones I.B."/>
            <person name="McGettigan J.A."/>
            <person name="Micheletti S.J."/>
            <person name="Nasrallah M.E."/>
            <person name="Ortiz D."/>
            <person name="Piller C.R."/>
            <person name="Privatt S.R."/>
            <person name="Schneider S.L."/>
            <person name="Sharp S."/>
            <person name="Smith T.C."/>
            <person name="Stanton J.D."/>
            <person name="Ullery H.E."/>
            <person name="Wilson R.J."/>
            <person name="Serrano M.G."/>
            <person name="Buck G."/>
            <person name="Lee V."/>
            <person name="Wang Y."/>
            <person name="Carvalho R."/>
            <person name="Voegtly L."/>
            <person name="Shi R."/>
            <person name="Duckworth R."/>
            <person name="Johnson A."/>
            <person name="Loviza R."/>
            <person name="Walstead R."/>
            <person name="Shah Z."/>
            <person name="Kiflezghi M."/>
            <person name="Wade K."/>
            <person name="Ball S.L."/>
            <person name="Bradley K.W."/>
            <person name="Asai D.J."/>
            <person name="Bowman C.A."/>
            <person name="Russell D.A."/>
            <person name="Pope W.H."/>
            <person name="Jacobs-Sera D."/>
            <person name="Hendrix R.W."/>
            <person name="Hatfull G.F."/>
        </authorList>
    </citation>
    <scope>NUCLEOTIDE SEQUENCE [LARGE SCALE GENOMIC DNA]</scope>
</reference>
<feature type="transmembrane region" description="Helical" evidence="5">
    <location>
        <begin position="557"/>
        <end position="579"/>
    </location>
</feature>
<dbReference type="Gene3D" id="1.20.1250.20">
    <property type="entry name" value="MFS general substrate transporter like domains"/>
    <property type="match status" value="2"/>
</dbReference>
<feature type="transmembrane region" description="Helical" evidence="5">
    <location>
        <begin position="418"/>
        <end position="436"/>
    </location>
</feature>
<evidence type="ECO:0000256" key="2">
    <source>
        <dbReference type="ARBA" id="ARBA00022692"/>
    </source>
</evidence>
<dbReference type="InterPro" id="IPR050382">
    <property type="entry name" value="MFS_Na/Anion_cotransporter"/>
</dbReference>
<comment type="subcellular location">
    <subcellularLocation>
        <location evidence="1">Membrane</location>
        <topology evidence="1">Multi-pass membrane protein</topology>
    </subcellularLocation>
</comment>
<dbReference type="SUPFAM" id="SSF103473">
    <property type="entry name" value="MFS general substrate transporter"/>
    <property type="match status" value="1"/>
</dbReference>
<evidence type="ECO:0000313" key="7">
    <source>
        <dbReference type="EMBL" id="CUV07943.1"/>
    </source>
</evidence>
<dbReference type="GO" id="GO:0022857">
    <property type="term" value="F:transmembrane transporter activity"/>
    <property type="evidence" value="ECO:0007669"/>
    <property type="project" value="InterPro"/>
</dbReference>
<gene>
    <name evidence="7" type="ORF">CHUDEA8_3910</name>
</gene>
<dbReference type="OrthoDB" id="2250022at2759"/>
<dbReference type="InterPro" id="IPR020846">
    <property type="entry name" value="MFS_dom"/>
</dbReference>